<sequence length="409" mass="43015">MTLSDAGARDVVVLGSTGSIGTQALDVIRRNPGRFRVTGLAAGGGRVGLLAEQALEFRPEIVAVAKASAAQELQLAFYAEAKRRGYAAGEYPIPKIVAGPDAVAEVAGWQCDVVLNGVTGALGLASTLAALDAGRTLALANKESLIIGGPLVKERARPGQLVPVDSEHSALAQCLRGGRPEEVRRLVLTASGGPFRGRTRAELADVTPEQALDHPTWDMGPVVTINCATLVNKGLEVIEAHLLFDVPMDRIEVMVHPQSVIHSMVEFTDGSTLAQTSPPDMRLPIALGMNWPDRVPDAAPGVDWTKAHTWELFPLDDEAFPAVRLARDAGERGGTAPAVYNAANEECVEAFRAGRLPFLGIVDTIARVLDEHDPGGPGSAGSPAGLTVDDVLAADAWARTRTGEVIGLH</sequence>
<gene>
    <name evidence="9 13" type="primary">dxr</name>
    <name evidence="13" type="ORF">ACFQ11_32750</name>
</gene>
<dbReference type="InterPro" id="IPR036291">
    <property type="entry name" value="NAD(P)-bd_dom_sf"/>
</dbReference>
<dbReference type="PANTHER" id="PTHR30525">
    <property type="entry name" value="1-DEOXY-D-XYLULOSE 5-PHOSPHATE REDUCTOISOMERASE"/>
    <property type="match status" value="1"/>
</dbReference>
<feature type="binding site" evidence="9">
    <location>
        <position position="18"/>
    </location>
    <ligand>
        <name>NADPH</name>
        <dbReference type="ChEBI" id="CHEBI:57783"/>
    </ligand>
</feature>
<evidence type="ECO:0000313" key="14">
    <source>
        <dbReference type="Proteomes" id="UP001596972"/>
    </source>
</evidence>
<dbReference type="Pfam" id="PF02670">
    <property type="entry name" value="DXP_reductoisom"/>
    <property type="match status" value="1"/>
</dbReference>
<feature type="binding site" evidence="9">
    <location>
        <position position="19"/>
    </location>
    <ligand>
        <name>NADPH</name>
        <dbReference type="ChEBI" id="CHEBI:57783"/>
    </ligand>
</feature>
<protein>
    <recommendedName>
        <fullName evidence="9">1-deoxy-D-xylulose 5-phosphate reductoisomerase</fullName>
        <shortName evidence="9">DXP reductoisomerase</shortName>
        <ecNumber evidence="9">1.1.1.267</ecNumber>
    </recommendedName>
    <alternativeName>
        <fullName evidence="9">1-deoxyxylulose-5-phosphate reductoisomerase</fullName>
    </alternativeName>
    <alternativeName>
        <fullName evidence="9">2-C-methyl-D-erythritol 4-phosphate synthase</fullName>
    </alternativeName>
</protein>
<dbReference type="InterPro" id="IPR026877">
    <property type="entry name" value="DXPR_C"/>
</dbReference>
<evidence type="ECO:0000256" key="8">
    <source>
        <dbReference type="ARBA" id="ARBA00048543"/>
    </source>
</evidence>
<feature type="binding site" evidence="9">
    <location>
        <position position="17"/>
    </location>
    <ligand>
        <name>NADPH</name>
        <dbReference type="ChEBI" id="CHEBI:57783"/>
    </ligand>
</feature>
<feature type="binding site" evidence="9">
    <location>
        <position position="141"/>
    </location>
    <ligand>
        <name>NADPH</name>
        <dbReference type="ChEBI" id="CHEBI:57783"/>
    </ligand>
</feature>
<feature type="binding site" evidence="9">
    <location>
        <position position="220"/>
    </location>
    <ligand>
        <name>NADPH</name>
        <dbReference type="ChEBI" id="CHEBI:57783"/>
    </ligand>
</feature>
<feature type="binding site" evidence="9">
    <location>
        <position position="166"/>
    </location>
    <ligand>
        <name>1-deoxy-D-xylulose 5-phosphate</name>
        <dbReference type="ChEBI" id="CHEBI:57792"/>
    </ligand>
</feature>
<evidence type="ECO:0000256" key="7">
    <source>
        <dbReference type="ARBA" id="ARBA00023229"/>
    </source>
</evidence>
<keyword evidence="3 9" id="KW-0479">Metal-binding</keyword>
<keyword evidence="5 9" id="KW-0560">Oxidoreductase</keyword>
<feature type="binding site" evidence="9">
    <location>
        <position position="43"/>
    </location>
    <ligand>
        <name>NADPH</name>
        <dbReference type="ChEBI" id="CHEBI:57783"/>
    </ligand>
</feature>
<keyword evidence="9" id="KW-0460">Magnesium</keyword>
<feature type="binding site" evidence="9">
    <location>
        <position position="167"/>
    </location>
    <ligand>
        <name>Mn(2+)</name>
        <dbReference type="ChEBI" id="CHEBI:29035"/>
    </ligand>
</feature>
<dbReference type="EC" id="1.1.1.267" evidence="9"/>
<reference evidence="14" key="1">
    <citation type="journal article" date="2019" name="Int. J. Syst. Evol. Microbiol.">
        <title>The Global Catalogue of Microorganisms (GCM) 10K type strain sequencing project: providing services to taxonomists for standard genome sequencing and annotation.</title>
        <authorList>
            <consortium name="The Broad Institute Genomics Platform"/>
            <consortium name="The Broad Institute Genome Sequencing Center for Infectious Disease"/>
            <person name="Wu L."/>
            <person name="Ma J."/>
        </authorList>
    </citation>
    <scope>NUCLEOTIDE SEQUENCE [LARGE SCALE GENOMIC DNA]</scope>
    <source>
        <strain evidence="14">JCM 31202</strain>
    </source>
</reference>
<feature type="binding site" evidence="9">
    <location>
        <position position="167"/>
    </location>
    <ligand>
        <name>1-deoxy-D-xylulose 5-phosphate</name>
        <dbReference type="ChEBI" id="CHEBI:57792"/>
    </ligand>
</feature>
<comment type="function">
    <text evidence="9">Catalyzes the NADPH-dependent rearrangement and reduction of 1-deoxy-D-xylulose-5-phosphate (DXP) to 2-C-methyl-D-erythritol 4-phosphate (MEP).</text>
</comment>
<dbReference type="InterPro" id="IPR013644">
    <property type="entry name" value="DXP_reductoisomerase_C"/>
</dbReference>
<keyword evidence="14" id="KW-1185">Reference proteome</keyword>
<feature type="binding site" evidence="9">
    <location>
        <position position="191"/>
    </location>
    <ligand>
        <name>1-deoxy-D-xylulose 5-phosphate</name>
        <dbReference type="ChEBI" id="CHEBI:57792"/>
    </ligand>
</feature>
<keyword evidence="4 9" id="KW-0521">NADP</keyword>
<evidence type="ECO:0000256" key="6">
    <source>
        <dbReference type="ARBA" id="ARBA00023211"/>
    </source>
</evidence>
<evidence type="ECO:0000256" key="3">
    <source>
        <dbReference type="ARBA" id="ARBA00022723"/>
    </source>
</evidence>
<feature type="binding site" evidence="9">
    <location>
        <position position="214"/>
    </location>
    <ligand>
        <name>1-deoxy-D-xylulose 5-phosphate</name>
        <dbReference type="ChEBI" id="CHEBI:57792"/>
    </ligand>
</feature>
<evidence type="ECO:0000256" key="9">
    <source>
        <dbReference type="HAMAP-Rule" id="MF_00183"/>
    </source>
</evidence>
<feature type="binding site" evidence="9">
    <location>
        <position position="20"/>
    </location>
    <ligand>
        <name>NADPH</name>
        <dbReference type="ChEBI" id="CHEBI:57783"/>
    </ligand>
</feature>
<feature type="domain" description="DXP reductoisomerase C-terminal" evidence="12">
    <location>
        <begin position="277"/>
        <end position="400"/>
    </location>
</feature>
<dbReference type="RefSeq" id="WP_378305820.1">
    <property type="nucleotide sequence ID" value="NZ_JBHTJA010000120.1"/>
</dbReference>
<feature type="binding site" evidence="9">
    <location>
        <position position="236"/>
    </location>
    <ligand>
        <name>Mn(2+)</name>
        <dbReference type="ChEBI" id="CHEBI:29035"/>
    </ligand>
</feature>
<evidence type="ECO:0000259" key="10">
    <source>
        <dbReference type="Pfam" id="PF02670"/>
    </source>
</evidence>
<dbReference type="HAMAP" id="MF_00183">
    <property type="entry name" value="DXP_reductoisom"/>
    <property type="match status" value="1"/>
</dbReference>
<evidence type="ECO:0000256" key="4">
    <source>
        <dbReference type="ARBA" id="ARBA00022857"/>
    </source>
</evidence>
<feature type="binding site" evidence="9">
    <location>
        <position position="233"/>
    </location>
    <ligand>
        <name>1-deoxy-D-xylulose 5-phosphate</name>
        <dbReference type="ChEBI" id="CHEBI:57792"/>
    </ligand>
</feature>
<proteinExistence type="inferred from homology"/>
<organism evidence="13 14">
    <name type="scientific">Actinomadura sediminis</name>
    <dbReference type="NCBI Taxonomy" id="1038904"/>
    <lineage>
        <taxon>Bacteria</taxon>
        <taxon>Bacillati</taxon>
        <taxon>Actinomycetota</taxon>
        <taxon>Actinomycetes</taxon>
        <taxon>Streptosporangiales</taxon>
        <taxon>Thermomonosporaceae</taxon>
        <taxon>Actinomadura</taxon>
    </lineage>
</organism>
<feature type="binding site" evidence="9">
    <location>
        <position position="236"/>
    </location>
    <ligand>
        <name>1-deoxy-D-xylulose 5-phosphate</name>
        <dbReference type="ChEBI" id="CHEBI:57792"/>
    </ligand>
</feature>
<feature type="domain" description="1-deoxy-D-xylulose 5-phosphate reductoisomerase C-terminal" evidence="11">
    <location>
        <begin position="161"/>
        <end position="244"/>
    </location>
</feature>
<dbReference type="EMBL" id="JBHTJA010000120">
    <property type="protein sequence ID" value="MFD0905184.1"/>
    <property type="molecule type" value="Genomic_DNA"/>
</dbReference>
<dbReference type="InterPro" id="IPR013512">
    <property type="entry name" value="DXP_reductoisomerase_N"/>
</dbReference>
<comment type="catalytic activity">
    <reaction evidence="8">
        <text>2-C-methyl-D-erythritol 4-phosphate + NADP(+) = 1-deoxy-D-xylulose 5-phosphate + NADPH + H(+)</text>
        <dbReference type="Rhea" id="RHEA:13717"/>
        <dbReference type="ChEBI" id="CHEBI:15378"/>
        <dbReference type="ChEBI" id="CHEBI:57783"/>
        <dbReference type="ChEBI" id="CHEBI:57792"/>
        <dbReference type="ChEBI" id="CHEBI:58262"/>
        <dbReference type="ChEBI" id="CHEBI:58349"/>
        <dbReference type="EC" id="1.1.1.267"/>
    </reaction>
    <physiologicalReaction direction="right-to-left" evidence="8">
        <dbReference type="Rhea" id="RHEA:13719"/>
    </physiologicalReaction>
</comment>
<keyword evidence="7 9" id="KW-0414">Isoprene biosynthesis</keyword>
<evidence type="ECO:0000256" key="1">
    <source>
        <dbReference type="ARBA" id="ARBA00005094"/>
    </source>
</evidence>
<feature type="binding site" evidence="9">
    <location>
        <position position="232"/>
    </location>
    <ligand>
        <name>1-deoxy-D-xylulose 5-phosphate</name>
        <dbReference type="ChEBI" id="CHEBI:57792"/>
    </ligand>
</feature>
<feature type="binding site" evidence="9">
    <location>
        <position position="142"/>
    </location>
    <ligand>
        <name>1-deoxy-D-xylulose 5-phosphate</name>
        <dbReference type="ChEBI" id="CHEBI:57792"/>
    </ligand>
</feature>
<evidence type="ECO:0000259" key="11">
    <source>
        <dbReference type="Pfam" id="PF08436"/>
    </source>
</evidence>
<evidence type="ECO:0000256" key="2">
    <source>
        <dbReference type="ARBA" id="ARBA00006825"/>
    </source>
</evidence>
<comment type="cofactor">
    <cofactor evidence="9">
        <name>Mg(2+)</name>
        <dbReference type="ChEBI" id="CHEBI:18420"/>
    </cofactor>
    <cofactor evidence="9">
        <name>Mn(2+)</name>
        <dbReference type="ChEBI" id="CHEBI:29035"/>
    </cofactor>
</comment>
<accession>A0ABW3F062</accession>
<dbReference type="InterPro" id="IPR003821">
    <property type="entry name" value="DXP_reductoisomerase"/>
</dbReference>
<dbReference type="NCBIfam" id="TIGR00243">
    <property type="entry name" value="Dxr"/>
    <property type="match status" value="1"/>
</dbReference>
<evidence type="ECO:0000259" key="12">
    <source>
        <dbReference type="Pfam" id="PF13288"/>
    </source>
</evidence>
<dbReference type="SUPFAM" id="SSF69055">
    <property type="entry name" value="1-deoxy-D-xylulose-5-phosphate reductoisomerase, C-terminal domain"/>
    <property type="match status" value="1"/>
</dbReference>
<dbReference type="Gene3D" id="1.10.1740.10">
    <property type="match status" value="1"/>
</dbReference>
<dbReference type="Gene3D" id="3.40.50.720">
    <property type="entry name" value="NAD(P)-binding Rossmann-like Domain"/>
    <property type="match status" value="1"/>
</dbReference>
<evidence type="ECO:0000256" key="5">
    <source>
        <dbReference type="ARBA" id="ARBA00023002"/>
    </source>
</evidence>
<comment type="caution">
    <text evidence="13">The sequence shown here is derived from an EMBL/GenBank/DDBJ whole genome shotgun (WGS) entry which is preliminary data.</text>
</comment>
<comment type="similarity">
    <text evidence="2 9">Belongs to the DXR family.</text>
</comment>
<feature type="binding site" evidence="9">
    <location>
        <position position="143"/>
    </location>
    <ligand>
        <name>NADPH</name>
        <dbReference type="ChEBI" id="CHEBI:57783"/>
    </ligand>
</feature>
<dbReference type="Pfam" id="PF13288">
    <property type="entry name" value="DXPR_C"/>
    <property type="match status" value="1"/>
</dbReference>
<evidence type="ECO:0000313" key="13">
    <source>
        <dbReference type="EMBL" id="MFD0905184.1"/>
    </source>
</evidence>
<dbReference type="PIRSF" id="PIRSF006205">
    <property type="entry name" value="Dxp_reductismrs"/>
    <property type="match status" value="1"/>
</dbReference>
<dbReference type="SUPFAM" id="SSF51735">
    <property type="entry name" value="NAD(P)-binding Rossmann-fold domains"/>
    <property type="match status" value="1"/>
</dbReference>
<comment type="caution">
    <text evidence="9">Lacks conserved residue(s) required for the propagation of feature annotation.</text>
</comment>
<keyword evidence="6 9" id="KW-0464">Manganese</keyword>
<dbReference type="SUPFAM" id="SSF55347">
    <property type="entry name" value="Glyceraldehyde-3-phosphate dehydrogenase-like, C-terminal domain"/>
    <property type="match status" value="1"/>
</dbReference>
<dbReference type="PANTHER" id="PTHR30525:SF0">
    <property type="entry name" value="1-DEOXY-D-XYLULOSE 5-PHOSPHATE REDUCTOISOMERASE, CHLOROPLASTIC"/>
    <property type="match status" value="1"/>
</dbReference>
<dbReference type="GO" id="GO:0030604">
    <property type="term" value="F:1-deoxy-D-xylulose-5-phosphate reductoisomerase activity"/>
    <property type="evidence" value="ECO:0007669"/>
    <property type="project" value="UniProtKB-EC"/>
</dbReference>
<comment type="pathway">
    <text evidence="1 9">Isoprenoid biosynthesis; isopentenyl diphosphate biosynthesis via DXP pathway; isopentenyl diphosphate from 1-deoxy-D-xylulose 5-phosphate: step 1/6.</text>
</comment>
<name>A0ABW3F062_9ACTN</name>
<dbReference type="Proteomes" id="UP001596972">
    <property type="component" value="Unassembled WGS sequence"/>
</dbReference>
<dbReference type="InterPro" id="IPR036169">
    <property type="entry name" value="DXPR_C_sf"/>
</dbReference>
<feature type="domain" description="1-deoxy-D-xylulose 5-phosphate reductoisomerase N-terminal" evidence="10">
    <location>
        <begin position="11"/>
        <end position="149"/>
    </location>
</feature>
<feature type="binding site" evidence="9">
    <location>
        <position position="165"/>
    </location>
    <ligand>
        <name>Mn(2+)</name>
        <dbReference type="ChEBI" id="CHEBI:29035"/>
    </ligand>
</feature>
<dbReference type="Pfam" id="PF08436">
    <property type="entry name" value="DXP_redisom_C"/>
    <property type="match status" value="1"/>
</dbReference>